<dbReference type="Pfam" id="PF01594">
    <property type="entry name" value="AI-2E_transport"/>
    <property type="match status" value="2"/>
</dbReference>
<dbReference type="PANTHER" id="PTHR21716">
    <property type="entry name" value="TRANSMEMBRANE PROTEIN"/>
    <property type="match status" value="1"/>
</dbReference>
<keyword evidence="5 9" id="KW-0812">Transmembrane</keyword>
<evidence type="ECO:0000256" key="2">
    <source>
        <dbReference type="ARBA" id="ARBA00009773"/>
    </source>
</evidence>
<feature type="compositionally biased region" description="Pro residues" evidence="8">
    <location>
        <begin position="1"/>
        <end position="17"/>
    </location>
</feature>
<feature type="transmembrane region" description="Helical" evidence="9">
    <location>
        <begin position="356"/>
        <end position="389"/>
    </location>
</feature>
<evidence type="ECO:0000256" key="7">
    <source>
        <dbReference type="ARBA" id="ARBA00023136"/>
    </source>
</evidence>
<accession>A0ABU8XYI6</accession>
<feature type="region of interest" description="Disordered" evidence="8">
    <location>
        <begin position="158"/>
        <end position="190"/>
    </location>
</feature>
<evidence type="ECO:0000256" key="4">
    <source>
        <dbReference type="ARBA" id="ARBA00022475"/>
    </source>
</evidence>
<evidence type="ECO:0000256" key="6">
    <source>
        <dbReference type="ARBA" id="ARBA00022989"/>
    </source>
</evidence>
<evidence type="ECO:0000256" key="1">
    <source>
        <dbReference type="ARBA" id="ARBA00004651"/>
    </source>
</evidence>
<proteinExistence type="inferred from homology"/>
<dbReference type="EMBL" id="JBBLZC010000027">
    <property type="protein sequence ID" value="MEK0085455.1"/>
    <property type="molecule type" value="Genomic_DNA"/>
</dbReference>
<evidence type="ECO:0000313" key="11">
    <source>
        <dbReference type="Proteomes" id="UP001375743"/>
    </source>
</evidence>
<reference evidence="10 11" key="1">
    <citation type="submission" date="2024-01" db="EMBL/GenBank/DDBJ databases">
        <title>Multi-omics insights into the function and evolution of sodium benzoate biodegradation pathways in Benzoatithermus flavus gen. nov., sp. nov. from hot spring.</title>
        <authorList>
            <person name="Hu C.-J."/>
            <person name="Li W.-J."/>
        </authorList>
    </citation>
    <scope>NUCLEOTIDE SEQUENCE [LARGE SCALE GENOMIC DNA]</scope>
    <source>
        <strain evidence="10 11">SYSU G07066</strain>
    </source>
</reference>
<gene>
    <name evidence="10" type="ORF">U1T56_20065</name>
</gene>
<feature type="transmembrane region" description="Helical" evidence="9">
    <location>
        <begin position="57"/>
        <end position="75"/>
    </location>
</feature>
<feature type="transmembrane region" description="Helical" evidence="9">
    <location>
        <begin position="265"/>
        <end position="293"/>
    </location>
</feature>
<evidence type="ECO:0000313" key="10">
    <source>
        <dbReference type="EMBL" id="MEK0085455.1"/>
    </source>
</evidence>
<feature type="transmembrane region" description="Helical" evidence="9">
    <location>
        <begin position="206"/>
        <end position="225"/>
    </location>
</feature>
<organism evidence="10 11">
    <name type="scientific">Benzoatithermus flavus</name>
    <dbReference type="NCBI Taxonomy" id="3108223"/>
    <lineage>
        <taxon>Bacteria</taxon>
        <taxon>Pseudomonadati</taxon>
        <taxon>Pseudomonadota</taxon>
        <taxon>Alphaproteobacteria</taxon>
        <taxon>Geminicoccales</taxon>
        <taxon>Geminicoccaceae</taxon>
        <taxon>Benzoatithermus</taxon>
    </lineage>
</organism>
<evidence type="ECO:0000256" key="5">
    <source>
        <dbReference type="ARBA" id="ARBA00022692"/>
    </source>
</evidence>
<feature type="transmembrane region" description="Helical" evidence="9">
    <location>
        <begin position="326"/>
        <end position="344"/>
    </location>
</feature>
<feature type="compositionally biased region" description="Low complexity" evidence="8">
    <location>
        <begin position="632"/>
        <end position="645"/>
    </location>
</feature>
<evidence type="ECO:0000256" key="8">
    <source>
        <dbReference type="SAM" id="MobiDB-lite"/>
    </source>
</evidence>
<dbReference type="RefSeq" id="WP_418161303.1">
    <property type="nucleotide sequence ID" value="NZ_JBBLZC010000027.1"/>
</dbReference>
<protein>
    <submittedName>
        <fullName evidence="10">AI-2E family transporter</fullName>
    </submittedName>
</protein>
<keyword evidence="11" id="KW-1185">Reference proteome</keyword>
<evidence type="ECO:0000256" key="3">
    <source>
        <dbReference type="ARBA" id="ARBA00022448"/>
    </source>
</evidence>
<comment type="similarity">
    <text evidence="2">Belongs to the autoinducer-2 exporter (AI-2E) (TC 2.A.86) family.</text>
</comment>
<dbReference type="Proteomes" id="UP001375743">
    <property type="component" value="Unassembled WGS sequence"/>
</dbReference>
<keyword evidence="3" id="KW-0813">Transport</keyword>
<sequence length="656" mass="69332">MAPPDPTTIPPPPPAPSPAQTEGIDGAAASGSRLSTEALILLFFGTIAALYLGRDVFIPLALAILMSFALGPLVTRLYRLGLGRVPAVLVVITLVTLLLGGFAAMVASQLVHLAEELPRYESNLRAKAKLFSGGMPGSSLIDHAADVLRDMGQEIEQAAQGNPSGWSGTQPGQQPPPGQQGRPIPVEIHQPPSSPLEALSSVAEPLLGPIATVGVVIVFVIFVLLQREDLRDRLIRLFGLGDVHRTTEAVNDAAKRVGRYLIMQLVINLAYGVLVGTGLFFIGVPNALLWGMLGTILRFIPYLGPFLATLLPTALALAVDPGWSTVLLTIGLFVAIELITNNLLEPWLYGSSTGLSPLAIIVAAVFWTTLWGPVGLLLSTPLTVCLVVLGRHVPQLQFLEVLLGSAPVLTPEVKFYQRLLADDPHEAGELAEDLLDQQPLQEVLDGMILPALTLAEQDRSRGAFDRARSRVLAGIAIDIVDRLAEAVAEERAPIAQRQPPLRVLCVGARNGLDRAGAVMLAHLLRLKGVDADAITAEPGLPPRTELATYDAVCLSFTDPRAWRQARRLTLRLRARQGGQRKPVWLGLWTLPPGEIVAATTATGADGVVSSLAAAVAALAEAEEAEVQPPPAEAAVAGPGAGPPAARLDQPAVSPSP</sequence>
<dbReference type="PANTHER" id="PTHR21716:SF53">
    <property type="entry name" value="PERMEASE PERM-RELATED"/>
    <property type="match status" value="1"/>
</dbReference>
<feature type="compositionally biased region" description="Low complexity" evidence="8">
    <location>
        <begin position="163"/>
        <end position="172"/>
    </location>
</feature>
<feature type="transmembrane region" description="Helical" evidence="9">
    <location>
        <begin position="299"/>
        <end position="319"/>
    </location>
</feature>
<keyword evidence="6 9" id="KW-1133">Transmembrane helix</keyword>
<dbReference type="InterPro" id="IPR002549">
    <property type="entry name" value="AI-2E-like"/>
</dbReference>
<feature type="region of interest" description="Disordered" evidence="8">
    <location>
        <begin position="620"/>
        <end position="656"/>
    </location>
</feature>
<keyword evidence="4" id="KW-1003">Cell membrane</keyword>
<comment type="caution">
    <text evidence="10">The sequence shown here is derived from an EMBL/GenBank/DDBJ whole genome shotgun (WGS) entry which is preliminary data.</text>
</comment>
<name>A0ABU8XYI6_9PROT</name>
<keyword evidence="7 9" id="KW-0472">Membrane</keyword>
<feature type="region of interest" description="Disordered" evidence="8">
    <location>
        <begin position="1"/>
        <end position="26"/>
    </location>
</feature>
<evidence type="ECO:0000256" key="9">
    <source>
        <dbReference type="SAM" id="Phobius"/>
    </source>
</evidence>
<feature type="transmembrane region" description="Helical" evidence="9">
    <location>
        <begin position="87"/>
        <end position="111"/>
    </location>
</feature>
<comment type="subcellular location">
    <subcellularLocation>
        <location evidence="1">Cell membrane</location>
        <topology evidence="1">Multi-pass membrane protein</topology>
    </subcellularLocation>
</comment>